<dbReference type="GO" id="GO:0034599">
    <property type="term" value="P:cellular response to oxidative stress"/>
    <property type="evidence" value="ECO:0007669"/>
    <property type="project" value="TreeGrafter"/>
</dbReference>
<dbReference type="SUPFAM" id="SSF52833">
    <property type="entry name" value="Thioredoxin-like"/>
    <property type="match status" value="1"/>
</dbReference>
<dbReference type="InterPro" id="IPR029760">
    <property type="entry name" value="GPX_CS"/>
</dbReference>
<dbReference type="PIRSF" id="PIRSF000303">
    <property type="entry name" value="Glutathion_perox"/>
    <property type="match status" value="1"/>
</dbReference>
<dbReference type="PANTHER" id="PTHR11592">
    <property type="entry name" value="GLUTATHIONE PEROXIDASE"/>
    <property type="match status" value="1"/>
</dbReference>
<dbReference type="FunFam" id="3.40.30.10:FF:000010">
    <property type="entry name" value="Glutathione peroxidase"/>
    <property type="match status" value="1"/>
</dbReference>
<comment type="similarity">
    <text evidence="1 5">Belongs to the glutathione peroxidase family.</text>
</comment>
<dbReference type="PRINTS" id="PR01011">
    <property type="entry name" value="GLUTPROXDASE"/>
</dbReference>
<dbReference type="PROSITE" id="PS51352">
    <property type="entry name" value="THIOREDOXIN_2"/>
    <property type="match status" value="1"/>
</dbReference>
<dbReference type="EMBL" id="LYPA01000065">
    <property type="protein sequence ID" value="OBR64228.1"/>
    <property type="molecule type" value="Genomic_DNA"/>
</dbReference>
<dbReference type="Pfam" id="PF00255">
    <property type="entry name" value="GSHPx"/>
    <property type="match status" value="1"/>
</dbReference>
<evidence type="ECO:0000256" key="3">
    <source>
        <dbReference type="ARBA" id="ARBA00023002"/>
    </source>
</evidence>
<dbReference type="AlphaFoldDB" id="A0A1A5YF60"/>
<feature type="active site" evidence="4">
    <location>
        <position position="36"/>
    </location>
</feature>
<evidence type="ECO:0000313" key="8">
    <source>
        <dbReference type="Proteomes" id="UP000092024"/>
    </source>
</evidence>
<dbReference type="OrthoDB" id="9789406at2"/>
<dbReference type="STRING" id="1844972.A7K91_11900"/>
<keyword evidence="2 5" id="KW-0575">Peroxidase</keyword>
<protein>
    <recommendedName>
        <fullName evidence="5">Glutathione peroxidase</fullName>
    </recommendedName>
</protein>
<name>A0A1A5YF60_9BACL</name>
<gene>
    <name evidence="7" type="ORF">A7K91_11900</name>
</gene>
<reference evidence="7 8" key="1">
    <citation type="submission" date="2016-05" db="EMBL/GenBank/DDBJ databases">
        <title>Paenibacillus oryzae. sp. nov., isolated from the rice root.</title>
        <authorList>
            <person name="Zhang J."/>
            <person name="Zhang X."/>
        </authorList>
    </citation>
    <scope>NUCLEOTIDE SEQUENCE [LARGE SCALE GENOMIC DNA]</scope>
    <source>
        <strain evidence="7 8">1DrF-4</strain>
    </source>
</reference>
<evidence type="ECO:0000256" key="4">
    <source>
        <dbReference type="PIRSR" id="PIRSR000303-1"/>
    </source>
</evidence>
<keyword evidence="3 5" id="KW-0560">Oxidoreductase</keyword>
<proteinExistence type="inferred from homology"/>
<evidence type="ECO:0000256" key="5">
    <source>
        <dbReference type="RuleBase" id="RU000499"/>
    </source>
</evidence>
<dbReference type="PROSITE" id="PS51355">
    <property type="entry name" value="GLUTATHIONE_PEROXID_3"/>
    <property type="match status" value="1"/>
</dbReference>
<dbReference type="PROSITE" id="PS00763">
    <property type="entry name" value="GLUTATHIONE_PEROXID_2"/>
    <property type="match status" value="1"/>
</dbReference>
<dbReference type="CDD" id="cd00340">
    <property type="entry name" value="GSH_Peroxidase"/>
    <property type="match status" value="1"/>
</dbReference>
<evidence type="ECO:0000313" key="7">
    <source>
        <dbReference type="EMBL" id="OBR64228.1"/>
    </source>
</evidence>
<comment type="caution">
    <text evidence="7">The sequence shown here is derived from an EMBL/GenBank/DDBJ whole genome shotgun (WGS) entry which is preliminary data.</text>
</comment>
<organism evidence="7 8">
    <name type="scientific">Paenibacillus oryzae</name>
    <dbReference type="NCBI Taxonomy" id="1844972"/>
    <lineage>
        <taxon>Bacteria</taxon>
        <taxon>Bacillati</taxon>
        <taxon>Bacillota</taxon>
        <taxon>Bacilli</taxon>
        <taxon>Bacillales</taxon>
        <taxon>Paenibacillaceae</taxon>
        <taxon>Paenibacillus</taxon>
    </lineage>
</organism>
<dbReference type="InterPro" id="IPR013766">
    <property type="entry name" value="Thioredoxin_domain"/>
</dbReference>
<evidence type="ECO:0000256" key="1">
    <source>
        <dbReference type="ARBA" id="ARBA00006926"/>
    </source>
</evidence>
<dbReference type="PANTHER" id="PTHR11592:SF78">
    <property type="entry name" value="GLUTATHIONE PEROXIDASE"/>
    <property type="match status" value="1"/>
</dbReference>
<evidence type="ECO:0000256" key="2">
    <source>
        <dbReference type="ARBA" id="ARBA00022559"/>
    </source>
</evidence>
<evidence type="ECO:0000259" key="6">
    <source>
        <dbReference type="PROSITE" id="PS51352"/>
    </source>
</evidence>
<dbReference type="InterPro" id="IPR036249">
    <property type="entry name" value="Thioredoxin-like_sf"/>
</dbReference>
<dbReference type="GO" id="GO:0004601">
    <property type="term" value="F:peroxidase activity"/>
    <property type="evidence" value="ECO:0007669"/>
    <property type="project" value="UniProtKB-KW"/>
</dbReference>
<feature type="domain" description="Thioredoxin" evidence="6">
    <location>
        <begin position="1"/>
        <end position="182"/>
    </location>
</feature>
<dbReference type="InterPro" id="IPR000889">
    <property type="entry name" value="Glutathione_peroxidase"/>
</dbReference>
<dbReference type="RefSeq" id="WP_068684686.1">
    <property type="nucleotide sequence ID" value="NZ_LYPA01000065.1"/>
</dbReference>
<keyword evidence="8" id="KW-1185">Reference proteome</keyword>
<dbReference type="Gene3D" id="3.40.30.10">
    <property type="entry name" value="Glutaredoxin"/>
    <property type="match status" value="1"/>
</dbReference>
<dbReference type="Proteomes" id="UP000092024">
    <property type="component" value="Unassembled WGS sequence"/>
</dbReference>
<sequence>MATIYDFTVTKPGGERFPLYQFEGKPVLIVNTASKCKYTHQFDDLQKLYDRYKEQGLHVIGFPCNQFAKQEPGSSEEAAAFCQLNYGVKFPMFAKIDVNGNTAHPLFDFLKQAGPFAGFDESDVQAKLLKLMISDNTPEWLHGDAIKWNFTKFLIDGEGRVVQRFEPIASIDEIQSGIEALL</sequence>
<accession>A0A1A5YF60</accession>